<comment type="caution">
    <text evidence="2">The sequence shown here is derived from an EMBL/GenBank/DDBJ whole genome shotgun (WGS) entry which is preliminary data.</text>
</comment>
<sequence>MVRTEEGPRWVEFRYKKSPKFCYLHGCIGHNFKSCDRRVEGVIGKKERNMEQMRSSFPRSSTKKLDSNTKKNTQNRNVTPKALALATKHTHIPDFEGNKEKEVKDEEKEEGNNAPSTAREIYMNFSATKHSGKKMELSTSGECNIIIHHGIEPEGEFSNEKIIAHVMMWIDGEPAKTILENVVSWSGKSSNKGFVIDKTSSRNGKDNIYKSRN</sequence>
<feature type="region of interest" description="Disordered" evidence="1">
    <location>
        <begin position="50"/>
        <end position="114"/>
    </location>
</feature>
<gene>
    <name evidence="2" type="ORF">ACH5RR_003639</name>
</gene>
<evidence type="ECO:0000313" key="2">
    <source>
        <dbReference type="EMBL" id="KAL3535178.1"/>
    </source>
</evidence>
<proteinExistence type="predicted"/>
<dbReference type="EMBL" id="JBJUIK010000002">
    <property type="protein sequence ID" value="KAL3535178.1"/>
    <property type="molecule type" value="Genomic_DNA"/>
</dbReference>
<accession>A0ABD3AVD7</accession>
<dbReference type="AlphaFoldDB" id="A0ABD3AVD7"/>
<evidence type="ECO:0000313" key="3">
    <source>
        <dbReference type="Proteomes" id="UP001630127"/>
    </source>
</evidence>
<name>A0ABD3AVD7_9GENT</name>
<dbReference type="Proteomes" id="UP001630127">
    <property type="component" value="Unassembled WGS sequence"/>
</dbReference>
<keyword evidence="3" id="KW-1185">Reference proteome</keyword>
<protein>
    <recommendedName>
        <fullName evidence="4">Zinc knuckle CX2CX4HX4C domain-containing protein</fullName>
    </recommendedName>
</protein>
<evidence type="ECO:0000256" key="1">
    <source>
        <dbReference type="SAM" id="MobiDB-lite"/>
    </source>
</evidence>
<feature type="compositionally biased region" description="Basic and acidic residues" evidence="1">
    <location>
        <begin position="91"/>
        <end position="106"/>
    </location>
</feature>
<reference evidence="2 3" key="1">
    <citation type="submission" date="2024-11" db="EMBL/GenBank/DDBJ databases">
        <title>A near-complete genome assembly of Cinchona calisaya.</title>
        <authorList>
            <person name="Lian D.C."/>
            <person name="Zhao X.W."/>
            <person name="Wei L."/>
        </authorList>
    </citation>
    <scope>NUCLEOTIDE SEQUENCE [LARGE SCALE GENOMIC DNA]</scope>
    <source>
        <tissue evidence="2">Nenye</tissue>
    </source>
</reference>
<organism evidence="2 3">
    <name type="scientific">Cinchona calisaya</name>
    <dbReference type="NCBI Taxonomy" id="153742"/>
    <lineage>
        <taxon>Eukaryota</taxon>
        <taxon>Viridiplantae</taxon>
        <taxon>Streptophyta</taxon>
        <taxon>Embryophyta</taxon>
        <taxon>Tracheophyta</taxon>
        <taxon>Spermatophyta</taxon>
        <taxon>Magnoliopsida</taxon>
        <taxon>eudicotyledons</taxon>
        <taxon>Gunneridae</taxon>
        <taxon>Pentapetalae</taxon>
        <taxon>asterids</taxon>
        <taxon>lamiids</taxon>
        <taxon>Gentianales</taxon>
        <taxon>Rubiaceae</taxon>
        <taxon>Cinchonoideae</taxon>
        <taxon>Cinchoneae</taxon>
        <taxon>Cinchona</taxon>
    </lineage>
</organism>
<evidence type="ECO:0008006" key="4">
    <source>
        <dbReference type="Google" id="ProtNLM"/>
    </source>
</evidence>